<feature type="compositionally biased region" description="Polar residues" evidence="1">
    <location>
        <begin position="1"/>
        <end position="11"/>
    </location>
</feature>
<feature type="compositionally biased region" description="Basic and acidic residues" evidence="1">
    <location>
        <begin position="56"/>
        <end position="88"/>
    </location>
</feature>
<evidence type="ECO:0000313" key="3">
    <source>
        <dbReference type="Proteomes" id="UP001187192"/>
    </source>
</evidence>
<reference evidence="2" key="1">
    <citation type="submission" date="2023-07" db="EMBL/GenBank/DDBJ databases">
        <title>draft genome sequence of fig (Ficus carica).</title>
        <authorList>
            <person name="Takahashi T."/>
            <person name="Nishimura K."/>
        </authorList>
    </citation>
    <scope>NUCLEOTIDE SEQUENCE</scope>
</reference>
<protein>
    <submittedName>
        <fullName evidence="2">Uncharacterized protein</fullName>
    </submittedName>
</protein>
<gene>
    <name evidence="2" type="ORF">TIFTF001_038710</name>
</gene>
<name>A0AA88E7S9_FICCA</name>
<dbReference type="Proteomes" id="UP001187192">
    <property type="component" value="Unassembled WGS sequence"/>
</dbReference>
<dbReference type="AlphaFoldDB" id="A0AA88E7S9"/>
<feature type="compositionally biased region" description="Basic and acidic residues" evidence="1">
    <location>
        <begin position="16"/>
        <end position="29"/>
    </location>
</feature>
<feature type="compositionally biased region" description="Low complexity" evidence="1">
    <location>
        <begin position="30"/>
        <end position="43"/>
    </location>
</feature>
<feature type="region of interest" description="Disordered" evidence="1">
    <location>
        <begin position="1"/>
        <end position="113"/>
    </location>
</feature>
<dbReference type="EMBL" id="BTGU01000902">
    <property type="protein sequence ID" value="GMN69662.1"/>
    <property type="molecule type" value="Genomic_DNA"/>
</dbReference>
<evidence type="ECO:0000313" key="2">
    <source>
        <dbReference type="EMBL" id="GMN69662.1"/>
    </source>
</evidence>
<comment type="caution">
    <text evidence="2">The sequence shown here is derived from an EMBL/GenBank/DDBJ whole genome shotgun (WGS) entry which is preliminary data.</text>
</comment>
<organism evidence="2 3">
    <name type="scientific">Ficus carica</name>
    <name type="common">Common fig</name>
    <dbReference type="NCBI Taxonomy" id="3494"/>
    <lineage>
        <taxon>Eukaryota</taxon>
        <taxon>Viridiplantae</taxon>
        <taxon>Streptophyta</taxon>
        <taxon>Embryophyta</taxon>
        <taxon>Tracheophyta</taxon>
        <taxon>Spermatophyta</taxon>
        <taxon>Magnoliopsida</taxon>
        <taxon>eudicotyledons</taxon>
        <taxon>Gunneridae</taxon>
        <taxon>Pentapetalae</taxon>
        <taxon>rosids</taxon>
        <taxon>fabids</taxon>
        <taxon>Rosales</taxon>
        <taxon>Moraceae</taxon>
        <taxon>Ficeae</taxon>
        <taxon>Ficus</taxon>
    </lineage>
</organism>
<feature type="compositionally biased region" description="Basic and acidic residues" evidence="1">
    <location>
        <begin position="95"/>
        <end position="113"/>
    </location>
</feature>
<accession>A0AA88E7S9</accession>
<sequence length="113" mass="12801">MRKGQINTSPDFTAPHTERLDPSRFRGDDGCSSSYDSSGSGFSIQRGGEPSLLAVEKMEACSDRKCQGRPEKEEKERNSDGQRRRREEEEAIGEIGRRGGRNDRRNRPERGEE</sequence>
<proteinExistence type="predicted"/>
<keyword evidence="3" id="KW-1185">Reference proteome</keyword>
<evidence type="ECO:0000256" key="1">
    <source>
        <dbReference type="SAM" id="MobiDB-lite"/>
    </source>
</evidence>